<dbReference type="SUPFAM" id="SSF51735">
    <property type="entry name" value="NAD(P)-binding Rossmann-fold domains"/>
    <property type="match status" value="1"/>
</dbReference>
<evidence type="ECO:0000313" key="5">
    <source>
        <dbReference type="Proteomes" id="UP000527143"/>
    </source>
</evidence>
<evidence type="ECO:0000256" key="1">
    <source>
        <dbReference type="ARBA" id="ARBA00023002"/>
    </source>
</evidence>
<name>A0A840YDM7_9SPHN</name>
<evidence type="ECO:0000259" key="3">
    <source>
        <dbReference type="Pfam" id="PF08125"/>
    </source>
</evidence>
<dbReference type="InterPro" id="IPR008927">
    <property type="entry name" value="6-PGluconate_DH-like_C_sf"/>
</dbReference>
<dbReference type="EC" id="1.1.1.57" evidence="4"/>
<dbReference type="SUPFAM" id="SSF48179">
    <property type="entry name" value="6-phosphogluconate dehydrogenase C-terminal domain-like"/>
    <property type="match status" value="1"/>
</dbReference>
<feature type="domain" description="Mannitol dehydrogenase N-terminal" evidence="2">
    <location>
        <begin position="29"/>
        <end position="266"/>
    </location>
</feature>
<proteinExistence type="predicted"/>
<evidence type="ECO:0000259" key="2">
    <source>
        <dbReference type="Pfam" id="PF01232"/>
    </source>
</evidence>
<dbReference type="InterPro" id="IPR036291">
    <property type="entry name" value="NAD(P)-bd_dom_sf"/>
</dbReference>
<dbReference type="Proteomes" id="UP000527143">
    <property type="component" value="Unassembled WGS sequence"/>
</dbReference>
<protein>
    <submittedName>
        <fullName evidence="4">Fructuronate reductase</fullName>
        <ecNumber evidence="4">1.1.1.57</ecNumber>
    </submittedName>
</protein>
<reference evidence="4 5" key="1">
    <citation type="submission" date="2020-08" db="EMBL/GenBank/DDBJ databases">
        <title>Genomic Encyclopedia of Type Strains, Phase IV (KMG-IV): sequencing the most valuable type-strain genomes for metagenomic binning, comparative biology and taxonomic classification.</title>
        <authorList>
            <person name="Goeker M."/>
        </authorList>
    </citation>
    <scope>NUCLEOTIDE SEQUENCE [LARGE SCALE GENOMIC DNA]</scope>
    <source>
        <strain evidence="4 5">DSM 26736</strain>
    </source>
</reference>
<dbReference type="InterPro" id="IPR013118">
    <property type="entry name" value="Mannitol_DH_C"/>
</dbReference>
<comment type="caution">
    <text evidence="4">The sequence shown here is derived from an EMBL/GenBank/DDBJ whole genome shotgun (WGS) entry which is preliminary data.</text>
</comment>
<keyword evidence="1 4" id="KW-0560">Oxidoreductase</keyword>
<dbReference type="PANTHER" id="PTHR43362">
    <property type="entry name" value="MANNITOL DEHYDROGENASE DSF1-RELATED"/>
    <property type="match status" value="1"/>
</dbReference>
<dbReference type="InterPro" id="IPR013131">
    <property type="entry name" value="Mannitol_DH_N"/>
</dbReference>
<accession>A0A840YDM7</accession>
<gene>
    <name evidence="4" type="ORF">FHT02_001613</name>
</gene>
<dbReference type="InterPro" id="IPR000669">
    <property type="entry name" value="Mannitol_DH"/>
</dbReference>
<dbReference type="RefSeq" id="WP_184086224.1">
    <property type="nucleotide sequence ID" value="NZ_JACIJF010000003.1"/>
</dbReference>
<organism evidence="4 5">
    <name type="scientific">Sphingomonas xinjiangensis</name>
    <dbReference type="NCBI Taxonomy" id="643568"/>
    <lineage>
        <taxon>Bacteria</taxon>
        <taxon>Pseudomonadati</taxon>
        <taxon>Pseudomonadota</taxon>
        <taxon>Alphaproteobacteria</taxon>
        <taxon>Sphingomonadales</taxon>
        <taxon>Sphingomonadaceae</taxon>
        <taxon>Sphingomonas</taxon>
    </lineage>
</organism>
<dbReference type="Gene3D" id="1.10.1040.10">
    <property type="entry name" value="N-(1-d-carboxylethyl)-l-norvaline Dehydrogenase, domain 2"/>
    <property type="match status" value="1"/>
</dbReference>
<keyword evidence="5" id="KW-1185">Reference proteome</keyword>
<dbReference type="GO" id="GO:0008866">
    <property type="term" value="F:fructuronate reductase activity"/>
    <property type="evidence" value="ECO:0007669"/>
    <property type="project" value="UniProtKB-EC"/>
</dbReference>
<dbReference type="Pfam" id="PF08125">
    <property type="entry name" value="Mannitol_dh_C"/>
    <property type="match status" value="1"/>
</dbReference>
<dbReference type="PANTHER" id="PTHR43362:SF1">
    <property type="entry name" value="MANNITOL DEHYDROGENASE 2-RELATED"/>
    <property type="match status" value="1"/>
</dbReference>
<dbReference type="PRINTS" id="PR00084">
    <property type="entry name" value="MTLDHDRGNASE"/>
</dbReference>
<dbReference type="AlphaFoldDB" id="A0A840YDM7"/>
<dbReference type="Gene3D" id="3.40.50.720">
    <property type="entry name" value="NAD(P)-binding Rossmann-like Domain"/>
    <property type="match status" value="1"/>
</dbReference>
<evidence type="ECO:0000313" key="4">
    <source>
        <dbReference type="EMBL" id="MBB5710385.1"/>
    </source>
</evidence>
<dbReference type="EMBL" id="JACIJF010000003">
    <property type="protein sequence ID" value="MBB5710385.1"/>
    <property type="molecule type" value="Genomic_DNA"/>
</dbReference>
<dbReference type="Pfam" id="PF01232">
    <property type="entry name" value="Mannitol_dh"/>
    <property type="match status" value="1"/>
</dbReference>
<sequence length="477" mass="50759">MAVLSRSTLATVPIDILRPRHDPATLRTGIVHFGPGAFHRAHQAHYVDRVLDADPRWGIAAVSLRSGSTTEALKRQDGLYTLAVIAPEPKMRVLAAHSDAIGPGEGARLRALLADPAVRIATSTVTEKGYCLGSDGTLDFAHPDIVHDLQQPDAPVSVVGWIVAGLGDRRAAGLAPFAMLCCDNMTGNGTKLRAACAALAQARDPDLAKWIEAEAKFPDSMVDSITPASDAAFLDQVAGTLGLVDAAAVQREPFAQWVLQRFDFADGPDLAAAGVTMTDDVRGYEQAKLRILNGAHSSLAYIGLALGHETVFEAMSDHALGGFVARLMHEDIAASLSRVAGLDLAGYADAVLERFRNPAIRHLLSQIAWDGSQKLPYRLLETVAEALDAGRSVERLAVPVAAWMAFVRRKALSGETITDPLAGMLASAATTGEPVADLLAMRQVFPARVAQDARFREAAAAAFSRFIADDVEALLTR</sequence>
<feature type="domain" description="Mannitol dehydrogenase C-terminal" evidence="3">
    <location>
        <begin position="280"/>
        <end position="464"/>
    </location>
</feature>
<dbReference type="InterPro" id="IPR050988">
    <property type="entry name" value="Mannitol_DH/Oxidoreductase"/>
</dbReference>
<dbReference type="InterPro" id="IPR013328">
    <property type="entry name" value="6PGD_dom2"/>
</dbReference>